<evidence type="ECO:0000256" key="12">
    <source>
        <dbReference type="SAM" id="MobiDB-lite"/>
    </source>
</evidence>
<dbReference type="STRING" id="564137.SAMN04488238_107171"/>
<feature type="binding site" evidence="11">
    <location>
        <position position="500"/>
    </location>
    <ligand>
        <name>substrate</name>
    </ligand>
</feature>
<comment type="pathway">
    <text evidence="11">Amino-acid biosynthesis; L-arginine biosynthesis; L-ornithine and N-acetyl-L-glutamate from L-glutamate and N(2)-acetyl-L-ornithine (cyclic): step 1/1.</text>
</comment>
<dbReference type="NCBIfam" id="NF003802">
    <property type="entry name" value="PRK05388.1"/>
    <property type="match status" value="1"/>
</dbReference>
<dbReference type="EMBL" id="FNOM01000007">
    <property type="protein sequence ID" value="SDX34390.1"/>
    <property type="molecule type" value="Genomic_DNA"/>
</dbReference>
<feature type="region of interest" description="Disordered" evidence="12">
    <location>
        <begin position="1"/>
        <end position="60"/>
    </location>
</feature>
<dbReference type="Gene3D" id="3.10.20.340">
    <property type="entry name" value="ArgJ beta chain, C-terminal domain"/>
    <property type="match status" value="1"/>
</dbReference>
<keyword evidence="8 11" id="KW-0068">Autocatalytic cleavage</keyword>
<dbReference type="FunFam" id="3.60.70.12:FF:000001">
    <property type="entry name" value="Arginine biosynthesis bifunctional protein ArgJ, chloroplastic"/>
    <property type="match status" value="1"/>
</dbReference>
<feature type="site" description="Involved in the stabilization of negative charge on the oxyanion by the formation of the oxyanion hole" evidence="11">
    <location>
        <position position="219"/>
    </location>
</feature>
<comment type="subunit">
    <text evidence="3 11">Heterotetramer of two alpha and two beta chains.</text>
</comment>
<comment type="catalytic activity">
    <reaction evidence="11">
        <text>L-glutamate + acetyl-CoA = N-acetyl-L-glutamate + CoA + H(+)</text>
        <dbReference type="Rhea" id="RHEA:24292"/>
        <dbReference type="ChEBI" id="CHEBI:15378"/>
        <dbReference type="ChEBI" id="CHEBI:29985"/>
        <dbReference type="ChEBI" id="CHEBI:44337"/>
        <dbReference type="ChEBI" id="CHEBI:57287"/>
        <dbReference type="ChEBI" id="CHEBI:57288"/>
        <dbReference type="EC" id="2.3.1.1"/>
    </reaction>
</comment>
<dbReference type="Proteomes" id="UP000198539">
    <property type="component" value="Unassembled WGS sequence"/>
</dbReference>
<dbReference type="CDD" id="cd02152">
    <property type="entry name" value="OAT"/>
    <property type="match status" value="1"/>
</dbReference>
<keyword evidence="6 11" id="KW-0028">Amino-acid biosynthesis</keyword>
<evidence type="ECO:0000256" key="11">
    <source>
        <dbReference type="HAMAP-Rule" id="MF_01106"/>
    </source>
</evidence>
<feature type="compositionally biased region" description="Basic and acidic residues" evidence="12">
    <location>
        <begin position="9"/>
        <end position="20"/>
    </location>
</feature>
<dbReference type="EC" id="2.3.1.35" evidence="11"/>
<feature type="chain" id="PRO_5023546302" description="Arginine biosynthesis bifunctional protein ArgJ beta chain" evidence="11">
    <location>
        <begin position="292"/>
        <end position="505"/>
    </location>
</feature>
<keyword evidence="4 11" id="KW-0963">Cytoplasm</keyword>
<feature type="binding site" evidence="11">
    <location>
        <position position="292"/>
    </location>
    <ligand>
        <name>substrate</name>
    </ligand>
</feature>
<dbReference type="EC" id="2.3.1.1" evidence="11"/>
<evidence type="ECO:0000256" key="5">
    <source>
        <dbReference type="ARBA" id="ARBA00022571"/>
    </source>
</evidence>
<keyword evidence="5 11" id="KW-0055">Arginine biosynthesis</keyword>
<feature type="binding site" evidence="11">
    <location>
        <position position="377"/>
    </location>
    <ligand>
        <name>substrate</name>
    </ligand>
</feature>
<accession>A0A1H3AXD3</accession>
<dbReference type="GO" id="GO:0004358">
    <property type="term" value="F:L-glutamate N-acetyltransferase activity, acting on acetyl-L-ornithine as donor"/>
    <property type="evidence" value="ECO:0007669"/>
    <property type="project" value="UniProtKB-UniRule"/>
</dbReference>
<dbReference type="AlphaFoldDB" id="A0A1H3AXD3"/>
<evidence type="ECO:0000256" key="1">
    <source>
        <dbReference type="ARBA" id="ARBA00004496"/>
    </source>
</evidence>
<sequence>MAKNKTDKKKADADTSDTAKVKKVKGTKSEAVKAQAKTDKKAAKAAKKAGKAKTTDKAKKSGKITIPGIGTIAGKTLAKAMAKVSEAASIAPAKTPMPISPLAPVDGFPDLSIVPGVEFATASAGIKYKGRTDVMLARVAPGSVLAGVFTRSATRAASVLDCQAKITGTGAEGAAILVNSGNANAFTGAVGAASVDAICAAVAERLSLPPTRVFTASTGVIGQPLPHDRVIAALDDLSEGLHPDGIADAARAIMTTDTYAKGTSAVVDVDGTPVTIAGIAKGSGMIAPDMATMLVYIFTDAKIARAPLQRMVARAADKTFNCITVDSDTSTSDMVLVAATGQGPALGDLRGSHARAFERALHGVMLDLAHQVVRDGEGATKFVEVSVTGAKTNDDARKVALAIANSPLIKTAIAGEDPNWGRVVMAVGKSGAAADRDRLGISFGDIQVAVNGLVSPDYAEEDGAAYMRGQELKIGVQLGLGRGVAQVWTCDLTHGYIAINADYRS</sequence>
<protein>
    <recommendedName>
        <fullName evidence="11">Arginine biosynthesis bifunctional protein ArgJ</fullName>
    </recommendedName>
    <domain>
        <recommendedName>
            <fullName evidence="11">Glutamate N-acetyltransferase</fullName>
            <ecNumber evidence="11">2.3.1.35</ecNumber>
        </recommendedName>
        <alternativeName>
            <fullName evidence="11">Ornithine acetyltransferase</fullName>
            <shortName evidence="11">OATase</shortName>
        </alternativeName>
        <alternativeName>
            <fullName evidence="11">Ornithine transacetylase</fullName>
        </alternativeName>
    </domain>
    <domain>
        <recommendedName>
            <fullName evidence="11">Amino-acid acetyltransferase</fullName>
            <ecNumber evidence="11">2.3.1.1</ecNumber>
        </recommendedName>
        <alternativeName>
            <fullName evidence="11">N-acetylglutamate synthase</fullName>
            <shortName evidence="11">AGSase</shortName>
        </alternativeName>
    </domain>
    <component>
        <recommendedName>
            <fullName evidence="11">Arginine biosynthesis bifunctional protein ArgJ alpha chain</fullName>
        </recommendedName>
    </component>
    <component>
        <recommendedName>
            <fullName evidence="11">Arginine biosynthesis bifunctional protein ArgJ beta chain</fullName>
        </recommendedName>
    </component>
</protein>
<feature type="site" description="Involved in the stabilization of negative charge on the oxyanion by the formation of the oxyanion hole" evidence="11">
    <location>
        <position position="218"/>
    </location>
</feature>
<feature type="binding site" evidence="11">
    <location>
        <position position="255"/>
    </location>
    <ligand>
        <name>substrate</name>
    </ligand>
</feature>
<dbReference type="PANTHER" id="PTHR23100:SF0">
    <property type="entry name" value="ARGININE BIOSYNTHESIS BIFUNCTIONAL PROTEIN ARGJ, MITOCHONDRIAL"/>
    <property type="match status" value="1"/>
</dbReference>
<dbReference type="HAMAP" id="MF_01106">
    <property type="entry name" value="ArgJ"/>
    <property type="match status" value="1"/>
</dbReference>
<reference evidence="13 14" key="1">
    <citation type="submission" date="2016-10" db="EMBL/GenBank/DDBJ databases">
        <authorList>
            <person name="de Groot N.N."/>
        </authorList>
    </citation>
    <scope>NUCLEOTIDE SEQUENCE [LARGE SCALE GENOMIC DNA]</scope>
    <source>
        <strain evidence="13 14">CGMCC 1.8894</strain>
    </source>
</reference>
<evidence type="ECO:0000256" key="10">
    <source>
        <dbReference type="ARBA" id="ARBA00023315"/>
    </source>
</evidence>
<evidence type="ECO:0000256" key="2">
    <source>
        <dbReference type="ARBA" id="ARBA00006774"/>
    </source>
</evidence>
<dbReference type="PANTHER" id="PTHR23100">
    <property type="entry name" value="ARGININE BIOSYNTHESIS BIFUNCTIONAL PROTEIN ARGJ"/>
    <property type="match status" value="1"/>
</dbReference>
<evidence type="ECO:0000256" key="9">
    <source>
        <dbReference type="ARBA" id="ARBA00023268"/>
    </source>
</evidence>
<feature type="compositionally biased region" description="Basic and acidic residues" evidence="12">
    <location>
        <begin position="27"/>
        <end position="42"/>
    </location>
</feature>
<dbReference type="UniPathway" id="UPA00068">
    <property type="reaction ID" value="UER00106"/>
</dbReference>
<dbReference type="InterPro" id="IPR016117">
    <property type="entry name" value="ArgJ-like_dom_sf"/>
</dbReference>
<name>A0A1H3AXD3_9RHOB</name>
<feature type="binding site" evidence="11">
    <location>
        <position position="281"/>
    </location>
    <ligand>
        <name>substrate</name>
    </ligand>
</feature>
<gene>
    <name evidence="11" type="primary">argJ</name>
    <name evidence="13" type="ORF">SAMN04488238_107171</name>
</gene>
<comment type="subcellular location">
    <subcellularLocation>
        <location evidence="1 11">Cytoplasm</location>
    </subcellularLocation>
</comment>
<keyword evidence="14" id="KW-1185">Reference proteome</keyword>
<dbReference type="GO" id="GO:0006526">
    <property type="term" value="P:L-arginine biosynthetic process"/>
    <property type="evidence" value="ECO:0007669"/>
    <property type="project" value="UniProtKB-UniRule"/>
</dbReference>
<dbReference type="Gene3D" id="3.60.70.12">
    <property type="entry name" value="L-amino peptidase D-ALA esterase/amidase"/>
    <property type="match status" value="1"/>
</dbReference>
<dbReference type="InterPro" id="IPR042195">
    <property type="entry name" value="ArgJ_beta_C"/>
</dbReference>
<dbReference type="GO" id="GO:0006592">
    <property type="term" value="P:ornithine biosynthetic process"/>
    <property type="evidence" value="ECO:0007669"/>
    <property type="project" value="TreeGrafter"/>
</dbReference>
<evidence type="ECO:0000313" key="14">
    <source>
        <dbReference type="Proteomes" id="UP000198539"/>
    </source>
</evidence>
<feature type="site" description="Cleavage; by autolysis" evidence="11">
    <location>
        <begin position="291"/>
        <end position="292"/>
    </location>
</feature>
<keyword evidence="7 11" id="KW-0808">Transferase</keyword>
<comment type="similarity">
    <text evidence="2 11">Belongs to the ArgJ family.</text>
</comment>
<comment type="pathway">
    <text evidence="11">Amino-acid biosynthesis; L-arginine biosynthesis; N(2)-acetyl-L-ornithine from L-glutamate: step 1/4.</text>
</comment>
<evidence type="ECO:0000256" key="7">
    <source>
        <dbReference type="ARBA" id="ARBA00022679"/>
    </source>
</evidence>
<dbReference type="GO" id="GO:0004042">
    <property type="term" value="F:L-glutamate N-acetyltransferase activity"/>
    <property type="evidence" value="ECO:0007669"/>
    <property type="project" value="UniProtKB-UniRule"/>
</dbReference>
<dbReference type="NCBIfam" id="TIGR00120">
    <property type="entry name" value="ArgJ"/>
    <property type="match status" value="1"/>
</dbReference>
<comment type="catalytic activity">
    <reaction evidence="11">
        <text>N(2)-acetyl-L-ornithine + L-glutamate = N-acetyl-L-glutamate + L-ornithine</text>
        <dbReference type="Rhea" id="RHEA:15349"/>
        <dbReference type="ChEBI" id="CHEBI:29985"/>
        <dbReference type="ChEBI" id="CHEBI:44337"/>
        <dbReference type="ChEBI" id="CHEBI:46911"/>
        <dbReference type="ChEBI" id="CHEBI:57805"/>
        <dbReference type="EC" id="2.3.1.35"/>
    </reaction>
</comment>
<evidence type="ECO:0000256" key="3">
    <source>
        <dbReference type="ARBA" id="ARBA00011475"/>
    </source>
</evidence>
<dbReference type="FunFam" id="3.10.20.340:FF:000003">
    <property type="entry name" value="Arginine biosynthesis bifunctional protein ArgJ"/>
    <property type="match status" value="1"/>
</dbReference>
<comment type="function">
    <text evidence="11">Catalyzes two activities which are involved in the cyclic version of arginine biosynthesis: the synthesis of N-acetylglutamate from glutamate and acetyl-CoA as the acetyl donor, and of ornithine by transacetylation between N(2)-acetylornithine and glutamate.</text>
</comment>
<feature type="chain" id="PRO_5023546301" description="Arginine biosynthesis bifunctional protein ArgJ alpha chain" evidence="11">
    <location>
        <begin position="1"/>
        <end position="291"/>
    </location>
</feature>
<evidence type="ECO:0000256" key="6">
    <source>
        <dbReference type="ARBA" id="ARBA00022605"/>
    </source>
</evidence>
<dbReference type="GO" id="GO:0005737">
    <property type="term" value="C:cytoplasm"/>
    <property type="evidence" value="ECO:0007669"/>
    <property type="project" value="UniProtKB-SubCell"/>
</dbReference>
<evidence type="ECO:0000256" key="8">
    <source>
        <dbReference type="ARBA" id="ARBA00022813"/>
    </source>
</evidence>
<proteinExistence type="inferred from homology"/>
<organism evidence="13 14">
    <name type="scientific">Roseicitreum antarcticum</name>
    <dbReference type="NCBI Taxonomy" id="564137"/>
    <lineage>
        <taxon>Bacteria</taxon>
        <taxon>Pseudomonadati</taxon>
        <taxon>Pseudomonadota</taxon>
        <taxon>Alphaproteobacteria</taxon>
        <taxon>Rhodobacterales</taxon>
        <taxon>Paracoccaceae</taxon>
        <taxon>Roseicitreum</taxon>
    </lineage>
</organism>
<evidence type="ECO:0000256" key="4">
    <source>
        <dbReference type="ARBA" id="ARBA00022490"/>
    </source>
</evidence>
<keyword evidence="9 11" id="KW-0511">Multifunctional enzyme</keyword>
<dbReference type="InterPro" id="IPR002813">
    <property type="entry name" value="Arg_biosynth_ArgJ"/>
</dbReference>
<feature type="binding site" evidence="11">
    <location>
        <position position="505"/>
    </location>
    <ligand>
        <name>substrate</name>
    </ligand>
</feature>
<feature type="active site" description="Nucleophile" evidence="11">
    <location>
        <position position="292"/>
    </location>
</feature>
<keyword evidence="10 11" id="KW-0012">Acyltransferase</keyword>
<dbReference type="Pfam" id="PF01960">
    <property type="entry name" value="ArgJ"/>
    <property type="match status" value="1"/>
</dbReference>
<evidence type="ECO:0000313" key="13">
    <source>
        <dbReference type="EMBL" id="SDX34390.1"/>
    </source>
</evidence>
<dbReference type="SUPFAM" id="SSF56266">
    <property type="entry name" value="DmpA/ArgJ-like"/>
    <property type="match status" value="1"/>
</dbReference>